<dbReference type="EMBL" id="JBIHSF010000011">
    <property type="protein sequence ID" value="MFH0262702.1"/>
    <property type="molecule type" value="Genomic_DNA"/>
</dbReference>
<evidence type="ECO:0000313" key="2">
    <source>
        <dbReference type="Proteomes" id="UP001607125"/>
    </source>
</evidence>
<dbReference type="InterPro" id="IPR025738">
    <property type="entry name" value="BatD"/>
</dbReference>
<reference evidence="1 2" key="1">
    <citation type="submission" date="2024-10" db="EMBL/GenBank/DDBJ databases">
        <authorList>
            <person name="Yibar A."/>
            <person name="Saticioglu I.B."/>
            <person name="Duman M."/>
            <person name="Ajmi N."/>
            <person name="Gurler F."/>
            <person name="Ay H."/>
            <person name="Onuk E."/>
            <person name="Guler S."/>
            <person name="Romalde J.L."/>
        </authorList>
    </citation>
    <scope>NUCLEOTIDE SEQUENCE [LARGE SCALE GENOMIC DNA]</scope>
    <source>
        <strain evidence="1 2">1-TCBS-B</strain>
    </source>
</reference>
<protein>
    <submittedName>
        <fullName evidence="1">BatD family protein</fullName>
    </submittedName>
</protein>
<dbReference type="PANTHER" id="PTHR40940">
    <property type="entry name" value="PROTEIN BATD-RELATED"/>
    <property type="match status" value="1"/>
</dbReference>
<gene>
    <name evidence="1" type="ORF">ACGRH2_20140</name>
</gene>
<organism evidence="1 2">
    <name type="scientific">Vibrio barjaei</name>
    <dbReference type="NCBI Taxonomy" id="1676683"/>
    <lineage>
        <taxon>Bacteria</taxon>
        <taxon>Pseudomonadati</taxon>
        <taxon>Pseudomonadota</taxon>
        <taxon>Gammaproteobacteria</taxon>
        <taxon>Vibrionales</taxon>
        <taxon>Vibrionaceae</taxon>
        <taxon>Vibrio</taxon>
    </lineage>
</organism>
<dbReference type="PANTHER" id="PTHR40940:SF1">
    <property type="entry name" value="PROTEIN BATD"/>
    <property type="match status" value="1"/>
</dbReference>
<sequence>MNAFLVSNLTLNRRTIHKPFISILSAILCILPLSSLQASTSVYDPLTSLQDIDNAERARGWQANWRLSNTELTERTRHTLYLEVSHYAPIDQVIHVEHVAERDLLFEQISNFWQYGRTQLNGRTLATATLKFDLYPTRAGNYILPSVELRVGSGDSSFTFRSQPLTVDVLALPVASRGKLVAPNVTIAQSVSDNDLTAGGALTRTISVDVDDLPGHYIAELPFITQVEGVEVRTGNTRTRSDAFRGNLIGTRTTDIHYRFPMAGDFTLPAMTFDWWDTQTNTLKHIELAPIQVTVTPAPPLPWAQRVDIAIGNLKQALLAHRHTLVIVLLALAAVARTRPMLQRHINQLKLRIVAIQHHAYCQQIKTIIRIMVYPQKKLSTYLYRYFAEIGVYDLVHHQELQAAIYHSQQGELRFKRCILARKMLRHLKSQTLSRYRLRELNTSSTPKVPPIN</sequence>
<dbReference type="Proteomes" id="UP001607125">
    <property type="component" value="Unassembled WGS sequence"/>
</dbReference>
<keyword evidence="2" id="KW-1185">Reference proteome</keyword>
<comment type="caution">
    <text evidence="1">The sequence shown here is derived from an EMBL/GenBank/DDBJ whole genome shotgun (WGS) entry which is preliminary data.</text>
</comment>
<proteinExistence type="predicted"/>
<dbReference type="RefSeq" id="WP_063604904.1">
    <property type="nucleotide sequence ID" value="NZ_JBIHSF010000011.1"/>
</dbReference>
<accession>A0ABW7IMQ9</accession>
<evidence type="ECO:0000313" key="1">
    <source>
        <dbReference type="EMBL" id="MFH0262702.1"/>
    </source>
</evidence>
<name>A0ABW7IMQ9_9VIBR</name>